<dbReference type="GO" id="GO:0006400">
    <property type="term" value="P:tRNA modification"/>
    <property type="evidence" value="ECO:0007669"/>
    <property type="project" value="UniProtKB-UniRule"/>
</dbReference>
<protein>
    <recommendedName>
        <fullName evidence="6">tRNA(Ile)-lysidine synthase</fullName>
        <ecNumber evidence="6">6.3.4.19</ecNumber>
    </recommendedName>
    <alternativeName>
        <fullName evidence="6">tRNA(Ile)-2-lysyl-cytidine synthase</fullName>
    </alternativeName>
    <alternativeName>
        <fullName evidence="6">tRNA(Ile)-lysidine synthetase</fullName>
    </alternativeName>
</protein>
<name>A0A8J7M7K8_9RHOB</name>
<comment type="catalytic activity">
    <reaction evidence="5 6">
        <text>cytidine(34) in tRNA(Ile2) + L-lysine + ATP = lysidine(34) in tRNA(Ile2) + AMP + diphosphate + H(+)</text>
        <dbReference type="Rhea" id="RHEA:43744"/>
        <dbReference type="Rhea" id="RHEA-COMP:10625"/>
        <dbReference type="Rhea" id="RHEA-COMP:10670"/>
        <dbReference type="ChEBI" id="CHEBI:15378"/>
        <dbReference type="ChEBI" id="CHEBI:30616"/>
        <dbReference type="ChEBI" id="CHEBI:32551"/>
        <dbReference type="ChEBI" id="CHEBI:33019"/>
        <dbReference type="ChEBI" id="CHEBI:82748"/>
        <dbReference type="ChEBI" id="CHEBI:83665"/>
        <dbReference type="ChEBI" id="CHEBI:456215"/>
        <dbReference type="EC" id="6.3.4.19"/>
    </reaction>
</comment>
<keyword evidence="2 6" id="KW-0819">tRNA processing</keyword>
<comment type="similarity">
    <text evidence="6">Belongs to the tRNA(Ile)-lysidine synthase family.</text>
</comment>
<keyword evidence="3 6" id="KW-0547">Nucleotide-binding</keyword>
<dbReference type="SUPFAM" id="SSF52402">
    <property type="entry name" value="Adenine nucleotide alpha hydrolases-like"/>
    <property type="match status" value="1"/>
</dbReference>
<sequence length="457" mass="47781">MPRRPRAQGSARGDSVGHAADDAAARVLSDAGEAIAAALDRLAPSGRLGVAVSGGGDSMALLVAAHDWAAARGRGLSVATIDHGLRPEAAAEALQVARLAQGMGLSHATLKVASLPPGNVNARARDARHRLLADWARAEGLAAVLLGHTLDDQAETVLMRLGRGSGADGLSAMAEATQRLGLSWLRPALSLRRADLRRWLEARGVAWIEDPTNEDVAHQRVRVRRALTVLEEAGIHPEMIAASASRLRAQRRVLDGVTADLAADALELGPGGALLVDRARLAAADPEIAGRMIAACIMAITGADYAPRGAALAALIAGLSLARPRGATLGGVIARPARRGRVLLCREPAAVAPEVAIGPRGATWDARWQVDPFDGADVTLGALGSAGVRDLPPALRPAGWDDMAHVVRLTLPAIRHRGNLVGVPQPRGDMPLAETPGFAVLARNLVRERLPFTQDRR</sequence>
<dbReference type="EC" id="6.3.4.19" evidence="6"/>
<feature type="domain" description="tRNA(Ile)-lysidine/2-thiocytidine synthase N-terminal" evidence="7">
    <location>
        <begin position="49"/>
        <end position="225"/>
    </location>
</feature>
<evidence type="ECO:0000256" key="2">
    <source>
        <dbReference type="ARBA" id="ARBA00022694"/>
    </source>
</evidence>
<dbReference type="GO" id="GO:0005737">
    <property type="term" value="C:cytoplasm"/>
    <property type="evidence" value="ECO:0007669"/>
    <property type="project" value="UniProtKB-SubCell"/>
</dbReference>
<dbReference type="AlphaFoldDB" id="A0A8J7M7K8"/>
<dbReference type="CDD" id="cd01992">
    <property type="entry name" value="TilS_N"/>
    <property type="match status" value="1"/>
</dbReference>
<dbReference type="NCBIfam" id="TIGR02432">
    <property type="entry name" value="lysidine_TilS_N"/>
    <property type="match status" value="1"/>
</dbReference>
<evidence type="ECO:0000313" key="8">
    <source>
        <dbReference type="EMBL" id="MBK0399352.1"/>
    </source>
</evidence>
<dbReference type="PANTHER" id="PTHR43033:SF1">
    <property type="entry name" value="TRNA(ILE)-LYSIDINE SYNTHASE-RELATED"/>
    <property type="match status" value="1"/>
</dbReference>
<evidence type="ECO:0000256" key="1">
    <source>
        <dbReference type="ARBA" id="ARBA00022598"/>
    </source>
</evidence>
<comment type="domain">
    <text evidence="6">The N-terminal region contains the highly conserved SGGXDS motif, predicted to be a P-loop motif involved in ATP binding.</text>
</comment>
<keyword evidence="6" id="KW-0963">Cytoplasm</keyword>
<evidence type="ECO:0000256" key="5">
    <source>
        <dbReference type="ARBA" id="ARBA00048539"/>
    </source>
</evidence>
<comment type="function">
    <text evidence="6">Ligates lysine onto the cytidine present at position 34 of the AUA codon-specific tRNA(Ile) that contains the anticodon CAU, in an ATP-dependent manner. Cytidine is converted to lysidine, thus changing the amino acid specificity of the tRNA from methionine to isoleucine.</text>
</comment>
<evidence type="ECO:0000313" key="9">
    <source>
        <dbReference type="Proteomes" id="UP000655420"/>
    </source>
</evidence>
<dbReference type="Proteomes" id="UP000655420">
    <property type="component" value="Unassembled WGS sequence"/>
</dbReference>
<dbReference type="InterPro" id="IPR012094">
    <property type="entry name" value="tRNA_Ile_lys_synt"/>
</dbReference>
<gene>
    <name evidence="6 8" type="primary">tilS</name>
    <name evidence="8" type="ORF">H0I76_09135</name>
</gene>
<dbReference type="GO" id="GO:0005524">
    <property type="term" value="F:ATP binding"/>
    <property type="evidence" value="ECO:0007669"/>
    <property type="project" value="UniProtKB-UniRule"/>
</dbReference>
<evidence type="ECO:0000256" key="3">
    <source>
        <dbReference type="ARBA" id="ARBA00022741"/>
    </source>
</evidence>
<reference evidence="8" key="1">
    <citation type="submission" date="2020-12" db="EMBL/GenBank/DDBJ databases">
        <title>Bacterial taxonomy.</title>
        <authorList>
            <person name="Pan X."/>
        </authorList>
    </citation>
    <scope>NUCLEOTIDE SEQUENCE</scope>
    <source>
        <strain evidence="8">M0105</strain>
    </source>
</reference>
<keyword evidence="1 6" id="KW-0436">Ligase</keyword>
<dbReference type="GO" id="GO:0032267">
    <property type="term" value="F:tRNA(Ile)-lysidine synthase activity"/>
    <property type="evidence" value="ECO:0007669"/>
    <property type="project" value="UniProtKB-EC"/>
</dbReference>
<dbReference type="EMBL" id="JAEHHL010000005">
    <property type="protein sequence ID" value="MBK0399352.1"/>
    <property type="molecule type" value="Genomic_DNA"/>
</dbReference>
<evidence type="ECO:0000259" key="7">
    <source>
        <dbReference type="Pfam" id="PF01171"/>
    </source>
</evidence>
<accession>A0A8J7M7K8</accession>
<feature type="binding site" evidence="6">
    <location>
        <begin position="53"/>
        <end position="58"/>
    </location>
    <ligand>
        <name>ATP</name>
        <dbReference type="ChEBI" id="CHEBI:30616"/>
    </ligand>
</feature>
<dbReference type="Gene3D" id="3.40.50.620">
    <property type="entry name" value="HUPs"/>
    <property type="match status" value="1"/>
</dbReference>
<organism evidence="8 9">
    <name type="scientific">Thermohalobaculum xanthum</name>
    <dbReference type="NCBI Taxonomy" id="2753746"/>
    <lineage>
        <taxon>Bacteria</taxon>
        <taxon>Pseudomonadati</taxon>
        <taxon>Pseudomonadota</taxon>
        <taxon>Alphaproteobacteria</taxon>
        <taxon>Rhodobacterales</taxon>
        <taxon>Paracoccaceae</taxon>
        <taxon>Thermohalobaculum</taxon>
    </lineage>
</organism>
<keyword evidence="9" id="KW-1185">Reference proteome</keyword>
<evidence type="ECO:0000256" key="4">
    <source>
        <dbReference type="ARBA" id="ARBA00022840"/>
    </source>
</evidence>
<evidence type="ECO:0000256" key="6">
    <source>
        <dbReference type="HAMAP-Rule" id="MF_01161"/>
    </source>
</evidence>
<dbReference type="InterPro" id="IPR011063">
    <property type="entry name" value="TilS/TtcA_N"/>
</dbReference>
<proteinExistence type="inferred from homology"/>
<comment type="subcellular location">
    <subcellularLocation>
        <location evidence="6">Cytoplasm</location>
    </subcellularLocation>
</comment>
<comment type="caution">
    <text evidence="8">The sequence shown here is derived from an EMBL/GenBank/DDBJ whole genome shotgun (WGS) entry which is preliminary data.</text>
</comment>
<keyword evidence="4 6" id="KW-0067">ATP-binding</keyword>
<dbReference type="InterPro" id="IPR012795">
    <property type="entry name" value="tRNA_Ile_lys_synt_N"/>
</dbReference>
<dbReference type="InterPro" id="IPR014729">
    <property type="entry name" value="Rossmann-like_a/b/a_fold"/>
</dbReference>
<dbReference type="HAMAP" id="MF_01161">
    <property type="entry name" value="tRNA_Ile_lys_synt"/>
    <property type="match status" value="1"/>
</dbReference>
<dbReference type="RefSeq" id="WP_200609559.1">
    <property type="nucleotide sequence ID" value="NZ_JAEHHL010000005.1"/>
</dbReference>
<dbReference type="Pfam" id="PF01171">
    <property type="entry name" value="ATP_bind_3"/>
    <property type="match status" value="1"/>
</dbReference>
<dbReference type="PANTHER" id="PTHR43033">
    <property type="entry name" value="TRNA(ILE)-LYSIDINE SYNTHASE-RELATED"/>
    <property type="match status" value="1"/>
</dbReference>